<gene>
    <name evidence="15" type="ORF">SAMN05421743_110133</name>
</gene>
<evidence type="ECO:0000256" key="1">
    <source>
        <dbReference type="ARBA" id="ARBA00000085"/>
    </source>
</evidence>
<keyword evidence="8" id="KW-0418">Kinase</keyword>
<dbReference type="SMART" id="SM00304">
    <property type="entry name" value="HAMP"/>
    <property type="match status" value="1"/>
</dbReference>
<evidence type="ECO:0000256" key="11">
    <source>
        <dbReference type="ARBA" id="ARBA00023136"/>
    </source>
</evidence>
<dbReference type="PROSITE" id="PS50109">
    <property type="entry name" value="HIS_KIN"/>
    <property type="match status" value="1"/>
</dbReference>
<dbReference type="InterPro" id="IPR003661">
    <property type="entry name" value="HisK_dim/P_dom"/>
</dbReference>
<dbReference type="InterPro" id="IPR050351">
    <property type="entry name" value="BphY/WalK/GraS-like"/>
</dbReference>
<dbReference type="EMBL" id="FNQR01000010">
    <property type="protein sequence ID" value="SEA92479.1"/>
    <property type="molecule type" value="Genomic_DNA"/>
</dbReference>
<feature type="domain" description="Histidine kinase" evidence="13">
    <location>
        <begin position="244"/>
        <end position="459"/>
    </location>
</feature>
<keyword evidence="16" id="KW-1185">Reference proteome</keyword>
<dbReference type="Gene3D" id="3.30.565.10">
    <property type="entry name" value="Histidine kinase-like ATPase, C-terminal domain"/>
    <property type="match status" value="1"/>
</dbReference>
<evidence type="ECO:0000259" key="14">
    <source>
        <dbReference type="PROSITE" id="PS50885"/>
    </source>
</evidence>
<dbReference type="InterPro" id="IPR036097">
    <property type="entry name" value="HisK_dim/P_sf"/>
</dbReference>
<dbReference type="STRING" id="571932.SAMN05421743_110133"/>
<dbReference type="PRINTS" id="PR00344">
    <property type="entry name" value="BCTRLSENSOR"/>
</dbReference>
<evidence type="ECO:0000256" key="8">
    <source>
        <dbReference type="ARBA" id="ARBA00022777"/>
    </source>
</evidence>
<dbReference type="GO" id="GO:0016036">
    <property type="term" value="P:cellular response to phosphate starvation"/>
    <property type="evidence" value="ECO:0007669"/>
    <property type="project" value="TreeGrafter"/>
</dbReference>
<dbReference type="InterPro" id="IPR004358">
    <property type="entry name" value="Sig_transdc_His_kin-like_C"/>
</dbReference>
<keyword evidence="4" id="KW-1003">Cell membrane</keyword>
<dbReference type="CDD" id="cd06225">
    <property type="entry name" value="HAMP"/>
    <property type="match status" value="1"/>
</dbReference>
<dbReference type="Pfam" id="PF02518">
    <property type="entry name" value="HATPase_c"/>
    <property type="match status" value="1"/>
</dbReference>
<dbReference type="CDD" id="cd00075">
    <property type="entry name" value="HATPase"/>
    <property type="match status" value="1"/>
</dbReference>
<feature type="transmembrane region" description="Helical" evidence="12">
    <location>
        <begin position="162"/>
        <end position="181"/>
    </location>
</feature>
<keyword evidence="5" id="KW-0597">Phosphoprotein</keyword>
<evidence type="ECO:0000313" key="15">
    <source>
        <dbReference type="EMBL" id="SEA92479.1"/>
    </source>
</evidence>
<keyword evidence="9" id="KW-0067">ATP-binding</keyword>
<accession>A0A1H4F5E6</accession>
<evidence type="ECO:0000256" key="10">
    <source>
        <dbReference type="ARBA" id="ARBA00023012"/>
    </source>
</evidence>
<evidence type="ECO:0000256" key="7">
    <source>
        <dbReference type="ARBA" id="ARBA00022741"/>
    </source>
</evidence>
<dbReference type="GO" id="GO:0005886">
    <property type="term" value="C:plasma membrane"/>
    <property type="evidence" value="ECO:0007669"/>
    <property type="project" value="UniProtKB-SubCell"/>
</dbReference>
<feature type="transmembrane region" description="Helical" evidence="12">
    <location>
        <begin position="12"/>
        <end position="32"/>
    </location>
</feature>
<dbReference type="GO" id="GO:0000155">
    <property type="term" value="F:phosphorelay sensor kinase activity"/>
    <property type="evidence" value="ECO:0007669"/>
    <property type="project" value="InterPro"/>
</dbReference>
<dbReference type="PANTHER" id="PTHR45453">
    <property type="entry name" value="PHOSPHATE REGULON SENSOR PROTEIN PHOR"/>
    <property type="match status" value="1"/>
</dbReference>
<dbReference type="PANTHER" id="PTHR45453:SF1">
    <property type="entry name" value="PHOSPHATE REGULON SENSOR PROTEIN PHOR"/>
    <property type="match status" value="1"/>
</dbReference>
<dbReference type="Gene3D" id="1.10.287.130">
    <property type="match status" value="1"/>
</dbReference>
<dbReference type="SUPFAM" id="SSF55874">
    <property type="entry name" value="ATPase domain of HSP90 chaperone/DNA topoisomerase II/histidine kinase"/>
    <property type="match status" value="1"/>
</dbReference>
<protein>
    <recommendedName>
        <fullName evidence="3">histidine kinase</fullName>
        <ecNumber evidence="3">2.7.13.3</ecNumber>
    </recommendedName>
</protein>
<dbReference type="Pfam" id="PF00672">
    <property type="entry name" value="HAMP"/>
    <property type="match status" value="1"/>
</dbReference>
<dbReference type="Gene3D" id="6.10.340.10">
    <property type="match status" value="1"/>
</dbReference>
<keyword evidence="6" id="KW-0808">Transferase</keyword>
<keyword evidence="7" id="KW-0547">Nucleotide-binding</keyword>
<evidence type="ECO:0000256" key="6">
    <source>
        <dbReference type="ARBA" id="ARBA00022679"/>
    </source>
</evidence>
<keyword evidence="12" id="KW-1133">Transmembrane helix</keyword>
<dbReference type="EC" id="2.7.13.3" evidence="3"/>
<dbReference type="PROSITE" id="PS50885">
    <property type="entry name" value="HAMP"/>
    <property type="match status" value="1"/>
</dbReference>
<evidence type="ECO:0000313" key="16">
    <source>
        <dbReference type="Proteomes" id="UP000198584"/>
    </source>
</evidence>
<dbReference type="SMART" id="SM00388">
    <property type="entry name" value="HisKA"/>
    <property type="match status" value="1"/>
</dbReference>
<evidence type="ECO:0000256" key="4">
    <source>
        <dbReference type="ARBA" id="ARBA00022475"/>
    </source>
</evidence>
<dbReference type="AlphaFoldDB" id="A0A1H4F5E6"/>
<dbReference type="SMART" id="SM00387">
    <property type="entry name" value="HATPase_c"/>
    <property type="match status" value="1"/>
</dbReference>
<proteinExistence type="predicted"/>
<dbReference type="GO" id="GO:0005524">
    <property type="term" value="F:ATP binding"/>
    <property type="evidence" value="ECO:0007669"/>
    <property type="project" value="UniProtKB-KW"/>
</dbReference>
<reference evidence="15 16" key="1">
    <citation type="submission" date="2016-10" db="EMBL/GenBank/DDBJ databases">
        <authorList>
            <person name="de Groot N.N."/>
        </authorList>
    </citation>
    <scope>NUCLEOTIDE SEQUENCE [LARGE SCALE GENOMIC DNA]</scope>
    <source>
        <strain evidence="15 16">CCM7597</strain>
    </source>
</reference>
<dbReference type="FunFam" id="3.30.565.10:FF:000006">
    <property type="entry name" value="Sensor histidine kinase WalK"/>
    <property type="match status" value="1"/>
</dbReference>
<dbReference type="RefSeq" id="WP_093045443.1">
    <property type="nucleotide sequence ID" value="NZ_FNQR01000010.1"/>
</dbReference>
<dbReference type="CDD" id="cd00082">
    <property type="entry name" value="HisKA"/>
    <property type="match status" value="1"/>
</dbReference>
<evidence type="ECO:0000256" key="12">
    <source>
        <dbReference type="SAM" id="Phobius"/>
    </source>
</evidence>
<keyword evidence="12" id="KW-0812">Transmembrane</keyword>
<comment type="subcellular location">
    <subcellularLocation>
        <location evidence="2">Cell membrane</location>
        <topology evidence="2">Multi-pass membrane protein</topology>
    </subcellularLocation>
</comment>
<feature type="domain" description="HAMP" evidence="14">
    <location>
        <begin position="183"/>
        <end position="236"/>
    </location>
</feature>
<dbReference type="GO" id="GO:0004721">
    <property type="term" value="F:phosphoprotein phosphatase activity"/>
    <property type="evidence" value="ECO:0007669"/>
    <property type="project" value="TreeGrafter"/>
</dbReference>
<dbReference type="InterPro" id="IPR005467">
    <property type="entry name" value="His_kinase_dom"/>
</dbReference>
<dbReference type="InterPro" id="IPR003660">
    <property type="entry name" value="HAMP_dom"/>
</dbReference>
<evidence type="ECO:0000256" key="3">
    <source>
        <dbReference type="ARBA" id="ARBA00012438"/>
    </source>
</evidence>
<dbReference type="Proteomes" id="UP000198584">
    <property type="component" value="Unassembled WGS sequence"/>
</dbReference>
<dbReference type="InterPro" id="IPR003594">
    <property type="entry name" value="HATPase_dom"/>
</dbReference>
<dbReference type="SUPFAM" id="SSF47384">
    <property type="entry name" value="Homodimeric domain of signal transducing histidine kinase"/>
    <property type="match status" value="1"/>
</dbReference>
<keyword evidence="11 12" id="KW-0472">Membrane</keyword>
<evidence type="ECO:0000256" key="2">
    <source>
        <dbReference type="ARBA" id="ARBA00004651"/>
    </source>
</evidence>
<evidence type="ECO:0000256" key="9">
    <source>
        <dbReference type="ARBA" id="ARBA00022840"/>
    </source>
</evidence>
<name>A0A1H4F5E6_9BACI</name>
<dbReference type="InterPro" id="IPR036890">
    <property type="entry name" value="HATPase_C_sf"/>
</dbReference>
<evidence type="ECO:0000259" key="13">
    <source>
        <dbReference type="PROSITE" id="PS50109"/>
    </source>
</evidence>
<dbReference type="OrthoDB" id="9813151at2"/>
<evidence type="ECO:0000256" key="5">
    <source>
        <dbReference type="ARBA" id="ARBA00022553"/>
    </source>
</evidence>
<keyword evidence="10" id="KW-0902">Two-component regulatory system</keyword>
<dbReference type="Pfam" id="PF00512">
    <property type="entry name" value="HisKA"/>
    <property type="match status" value="1"/>
</dbReference>
<comment type="catalytic activity">
    <reaction evidence="1">
        <text>ATP + protein L-histidine = ADP + protein N-phospho-L-histidine.</text>
        <dbReference type="EC" id="2.7.13.3"/>
    </reaction>
</comment>
<sequence length="464" mass="52793">MLRTLRARTLIAFIAISLIGVVFISGAFKYAFEDCFSDYLDDKRATEVDRVTTFLEKEYAKHGKITGDSVDSMLPYQAMTESLFYRIYDSNGELVLDSTDLVREIAKLKDEQNDIQNYQDMDYTQETKKLTYAGEKIGTIEVNYHRGYEKGEFQFKTRINKYIAVSALGIFGLSFGLSFLFSNQLTAGLRRVKDAVQALSNNDMTVRVTRGKLTEEIQQVADAYNELADRLNNQQIIRKQFTADIAHELRTPITILKTQIEAFQDGIWQPTQERLANTHNELMRLVRMVNDLEKLLEAENPDITLNYAKVNANQTLGYINDHFYVDAKQKHLHLDLQLPEKPIYFDGDKDRFWQIMLNLVSNAVRYTPENGTISIKANETEDNVFITVEDDGIGIEPEDLPYIFDRFYRAEKSRARKTGGAGIGLAIVKALVQAHQGQINVQSTAGKGTRIIVQLPKDKGTSTT</sequence>
<organism evidence="15 16">
    <name type="scientific">Thalassobacillus cyri</name>
    <dbReference type="NCBI Taxonomy" id="571932"/>
    <lineage>
        <taxon>Bacteria</taxon>
        <taxon>Bacillati</taxon>
        <taxon>Bacillota</taxon>
        <taxon>Bacilli</taxon>
        <taxon>Bacillales</taxon>
        <taxon>Bacillaceae</taxon>
        <taxon>Thalassobacillus</taxon>
    </lineage>
</organism>